<evidence type="ECO:0000256" key="1">
    <source>
        <dbReference type="ARBA" id="ARBA00006105"/>
    </source>
</evidence>
<feature type="domain" description="Cytochrome b5 heme-binding" evidence="8">
    <location>
        <begin position="54"/>
        <end position="130"/>
    </location>
</feature>
<dbReference type="Gene3D" id="3.10.120.10">
    <property type="entry name" value="Cytochrome b5-like heme/steroid binding domain"/>
    <property type="match status" value="1"/>
</dbReference>
<dbReference type="InterPro" id="IPR008333">
    <property type="entry name" value="Cbr1-like_FAD-bd_dom"/>
</dbReference>
<keyword evidence="4" id="KW-0560">Oxidoreductase</keyword>
<comment type="similarity">
    <text evidence="6">Belongs to the cytochrome b5 family.</text>
</comment>
<evidence type="ECO:0000256" key="3">
    <source>
        <dbReference type="ARBA" id="ARBA00022723"/>
    </source>
</evidence>
<evidence type="ECO:0000256" key="6">
    <source>
        <dbReference type="RuleBase" id="RU362121"/>
    </source>
</evidence>
<name>A0A0P7VXT4_SCLFO</name>
<dbReference type="InterPro" id="IPR001433">
    <property type="entry name" value="OxRdtase_FAD/NAD-bd"/>
</dbReference>
<gene>
    <name evidence="10" type="ORF">Z043_101608</name>
</gene>
<dbReference type="FunFam" id="3.40.50.80:FF:000021">
    <property type="entry name" value="Cytochrome b5 reductase 4"/>
    <property type="match status" value="1"/>
</dbReference>
<dbReference type="AlphaFoldDB" id="A0A0P7VXT4"/>
<dbReference type="PROSITE" id="PS51384">
    <property type="entry name" value="FAD_FR"/>
    <property type="match status" value="1"/>
</dbReference>
<dbReference type="InterPro" id="IPR001199">
    <property type="entry name" value="Cyt_B5-like_heme/steroid-bd"/>
</dbReference>
<dbReference type="SUPFAM" id="SSF55856">
    <property type="entry name" value="Cytochrome b5-like heme/steroid binding domain"/>
    <property type="match status" value="1"/>
</dbReference>
<reference evidence="10 11" key="1">
    <citation type="submission" date="2015-08" db="EMBL/GenBank/DDBJ databases">
        <title>The genome of the Asian arowana (Scleropages formosus).</title>
        <authorList>
            <person name="Tan M.H."/>
            <person name="Gan H.M."/>
            <person name="Croft L.J."/>
            <person name="Austin C.M."/>
        </authorList>
    </citation>
    <scope>NUCLEOTIDE SEQUENCE [LARGE SCALE GENOMIC DNA]</scope>
    <source>
        <strain evidence="10">Aro1</strain>
    </source>
</reference>
<dbReference type="InterPro" id="IPR018506">
    <property type="entry name" value="Cyt_B5_heme-BS"/>
</dbReference>
<evidence type="ECO:0000256" key="5">
    <source>
        <dbReference type="ARBA" id="ARBA00023004"/>
    </source>
</evidence>
<dbReference type="Gene3D" id="3.40.50.80">
    <property type="entry name" value="Nucleotide-binding domain of ferredoxin-NADP reductase (FNR) module"/>
    <property type="match status" value="1"/>
</dbReference>
<dbReference type="SUPFAM" id="SSF63380">
    <property type="entry name" value="Riboflavin synthase domain-like"/>
    <property type="match status" value="1"/>
</dbReference>
<feature type="region of interest" description="Disordered" evidence="7">
    <location>
        <begin position="1"/>
        <end position="24"/>
    </location>
</feature>
<dbReference type="GO" id="GO:0020037">
    <property type="term" value="F:heme binding"/>
    <property type="evidence" value="ECO:0007669"/>
    <property type="project" value="UniProtKB-UniRule"/>
</dbReference>
<organism evidence="10 11">
    <name type="scientific">Scleropages formosus</name>
    <name type="common">Asian bonytongue</name>
    <name type="synonym">Osteoglossum formosum</name>
    <dbReference type="NCBI Taxonomy" id="113540"/>
    <lineage>
        <taxon>Eukaryota</taxon>
        <taxon>Metazoa</taxon>
        <taxon>Chordata</taxon>
        <taxon>Craniata</taxon>
        <taxon>Vertebrata</taxon>
        <taxon>Euteleostomi</taxon>
        <taxon>Actinopterygii</taxon>
        <taxon>Neopterygii</taxon>
        <taxon>Teleostei</taxon>
        <taxon>Osteoglossocephala</taxon>
        <taxon>Osteoglossomorpha</taxon>
        <taxon>Osteoglossiformes</taxon>
        <taxon>Osteoglossidae</taxon>
        <taxon>Scleropages</taxon>
    </lineage>
</organism>
<comment type="similarity">
    <text evidence="1">Belongs to the flavoprotein pyridine nucleotide cytochrome reductase family.</text>
</comment>
<dbReference type="STRING" id="113540.ENSSFOP00015015802"/>
<protein>
    <submittedName>
        <fullName evidence="10">Cytochrome b5 reductase 4-like</fullName>
    </submittedName>
</protein>
<dbReference type="Proteomes" id="UP000034805">
    <property type="component" value="Unassembled WGS sequence"/>
</dbReference>
<dbReference type="Gene3D" id="2.40.30.10">
    <property type="entry name" value="Translation factors"/>
    <property type="match status" value="1"/>
</dbReference>
<dbReference type="PROSITE" id="PS50255">
    <property type="entry name" value="CYTOCHROME_B5_2"/>
    <property type="match status" value="1"/>
</dbReference>
<dbReference type="SMART" id="SM01117">
    <property type="entry name" value="Cyt-b5"/>
    <property type="match status" value="1"/>
</dbReference>
<dbReference type="InterPro" id="IPR051872">
    <property type="entry name" value="Cytochrome_b5/Flavoprotein_Rdt"/>
</dbReference>
<keyword evidence="2 6" id="KW-0349">Heme</keyword>
<dbReference type="SUPFAM" id="SSF52343">
    <property type="entry name" value="Ferredoxin reductase-like, C-terminal NADP-linked domain"/>
    <property type="match status" value="1"/>
</dbReference>
<dbReference type="Pfam" id="PF00175">
    <property type="entry name" value="NAD_binding_1"/>
    <property type="match status" value="1"/>
</dbReference>
<dbReference type="FunFam" id="2.40.30.10:FF:000063">
    <property type="entry name" value="Cytochrome b5 reductase 4"/>
    <property type="match status" value="1"/>
</dbReference>
<evidence type="ECO:0000313" key="10">
    <source>
        <dbReference type="EMBL" id="KPP78859.1"/>
    </source>
</evidence>
<feature type="compositionally biased region" description="Low complexity" evidence="7">
    <location>
        <begin position="1"/>
        <end position="16"/>
    </location>
</feature>
<dbReference type="GO" id="GO:0006801">
    <property type="term" value="P:superoxide metabolic process"/>
    <property type="evidence" value="ECO:0007669"/>
    <property type="project" value="TreeGrafter"/>
</dbReference>
<dbReference type="PROSITE" id="PS00191">
    <property type="entry name" value="CYTOCHROME_B5_1"/>
    <property type="match status" value="1"/>
</dbReference>
<dbReference type="InterPro" id="IPR017927">
    <property type="entry name" value="FAD-bd_FR_type"/>
</dbReference>
<evidence type="ECO:0000259" key="8">
    <source>
        <dbReference type="PROSITE" id="PS50255"/>
    </source>
</evidence>
<dbReference type="Pfam" id="PF00970">
    <property type="entry name" value="FAD_binding_6"/>
    <property type="match status" value="1"/>
</dbReference>
<dbReference type="Pfam" id="PF00173">
    <property type="entry name" value="Cyt-b5"/>
    <property type="match status" value="1"/>
</dbReference>
<dbReference type="PANTHER" id="PTHR46237">
    <property type="entry name" value="CYTOCHROME B5 REDUCTASE 4 FAMILY MEMBER"/>
    <property type="match status" value="1"/>
</dbReference>
<keyword evidence="5 6" id="KW-0408">Iron</keyword>
<dbReference type="InterPro" id="IPR039261">
    <property type="entry name" value="FNR_nucleotide-bd"/>
</dbReference>
<sequence>MLNVPSQAFPAAASQQRVSPAGRNKVALKPGRSLMDWIRVTKSGRDLTGLKGRLIEVTEEELRKHNTRDDCWTCIRGMVYNVSPYMEFHPGGEDELMKAAGVDGTDLFDQVHRWVNYESILKECLVGRMAVKGSTVINDAILPFTFHMPSRKSFIKAIKSTPEDELHIIPFTELSHEVQELVSVLTSCAVGKVQVCVHKASSGKWAELGQPLESHDSFLRRKNRVVFYRECVLKSRTEVTHDTSLFCFKLPPATHMQMPVGKHVYLKALVQGSEVVKPYTPVERTLMPELPESKPVEGSSNEVFLMVKVYPNGVFTPHLNSLNIGDSLLMSSPEGSFSLRPLHDITHLYLLAAGTGFTPMARLIKFALQNLGTLRKVRLMFFNRQEKDILWHFDLDRLAAQEERFEVDYVLSEPSDDWPGRRGQIEASLLSDFLTKQEESKCFVCICGPTAFTELALRLVQQMGYLNEEVHAFQG</sequence>
<accession>A0A0P7VXT4</accession>
<evidence type="ECO:0000259" key="9">
    <source>
        <dbReference type="PROSITE" id="PS51384"/>
    </source>
</evidence>
<dbReference type="FunFam" id="3.10.120.10:FF:000001">
    <property type="entry name" value="Cytochrome b5 reductase 4"/>
    <property type="match status" value="1"/>
</dbReference>
<feature type="domain" description="FAD-binding FR-type" evidence="9">
    <location>
        <begin position="226"/>
        <end position="340"/>
    </location>
</feature>
<dbReference type="EMBL" id="JARO02000358">
    <property type="protein sequence ID" value="KPP78859.1"/>
    <property type="molecule type" value="Genomic_DNA"/>
</dbReference>
<dbReference type="PRINTS" id="PR00406">
    <property type="entry name" value="CYTB5RDTASE"/>
</dbReference>
<keyword evidence="3 6" id="KW-0479">Metal-binding</keyword>
<evidence type="ECO:0000313" key="11">
    <source>
        <dbReference type="Proteomes" id="UP000034805"/>
    </source>
</evidence>
<dbReference type="CDD" id="cd06183">
    <property type="entry name" value="cyt_b5_reduct_like"/>
    <property type="match status" value="1"/>
</dbReference>
<dbReference type="PANTHER" id="PTHR46237:SF1">
    <property type="entry name" value="CYTOCHROME B5 REDUCTASE 4"/>
    <property type="match status" value="1"/>
</dbReference>
<evidence type="ECO:0000256" key="4">
    <source>
        <dbReference type="ARBA" id="ARBA00023002"/>
    </source>
</evidence>
<evidence type="ECO:0000256" key="2">
    <source>
        <dbReference type="ARBA" id="ARBA00022617"/>
    </source>
</evidence>
<dbReference type="GO" id="GO:0004128">
    <property type="term" value="F:cytochrome-b5 reductase activity, acting on NAD(P)H"/>
    <property type="evidence" value="ECO:0007669"/>
    <property type="project" value="TreeGrafter"/>
</dbReference>
<dbReference type="GO" id="GO:0005783">
    <property type="term" value="C:endoplasmic reticulum"/>
    <property type="evidence" value="ECO:0007669"/>
    <property type="project" value="TreeGrafter"/>
</dbReference>
<comment type="caution">
    <text evidence="10">The sequence shown here is derived from an EMBL/GenBank/DDBJ whole genome shotgun (WGS) entry which is preliminary data.</text>
</comment>
<dbReference type="InterPro" id="IPR036400">
    <property type="entry name" value="Cyt_B5-like_heme/steroid_sf"/>
</dbReference>
<dbReference type="InterPro" id="IPR017938">
    <property type="entry name" value="Riboflavin_synthase-like_b-brl"/>
</dbReference>
<proteinExistence type="inferred from homology"/>
<dbReference type="GO" id="GO:0046872">
    <property type="term" value="F:metal ion binding"/>
    <property type="evidence" value="ECO:0007669"/>
    <property type="project" value="UniProtKB-UniRule"/>
</dbReference>
<evidence type="ECO:0000256" key="7">
    <source>
        <dbReference type="SAM" id="MobiDB-lite"/>
    </source>
</evidence>